<comment type="caution">
    <text evidence="2">The sequence shown here is derived from an EMBL/GenBank/DDBJ whole genome shotgun (WGS) entry which is preliminary data.</text>
</comment>
<evidence type="ECO:0008006" key="4">
    <source>
        <dbReference type="Google" id="ProtNLM"/>
    </source>
</evidence>
<evidence type="ECO:0000313" key="2">
    <source>
        <dbReference type="EMBL" id="HIZ85855.1"/>
    </source>
</evidence>
<name>A0A9D2GRE9_9BACT</name>
<sequence>MKRFLLILAVCLTALSSSYGQGKLQESSSEKRPVWVKKDPGSAYLMKVRGESTVSINSARDAAFDKLHDIVVSSVTKYLLGINFQGRDVNDILEAVENTDFVRNISEWTAVETYWEHRVIKKQDVYLYYILYDFNDFEKKKIAFEVDNIL</sequence>
<proteinExistence type="predicted"/>
<gene>
    <name evidence="2" type="ORF">IAC04_05140</name>
</gene>
<dbReference type="Proteomes" id="UP000824115">
    <property type="component" value="Unassembled WGS sequence"/>
</dbReference>
<evidence type="ECO:0000256" key="1">
    <source>
        <dbReference type="SAM" id="SignalP"/>
    </source>
</evidence>
<reference evidence="2" key="2">
    <citation type="submission" date="2021-04" db="EMBL/GenBank/DDBJ databases">
        <authorList>
            <person name="Gilroy R."/>
        </authorList>
    </citation>
    <scope>NUCLEOTIDE SEQUENCE</scope>
    <source>
        <strain evidence="2">Gambia16-554</strain>
    </source>
</reference>
<organism evidence="2 3">
    <name type="scientific">Candidatus Coprenecus stercoravium</name>
    <dbReference type="NCBI Taxonomy" id="2840735"/>
    <lineage>
        <taxon>Bacteria</taxon>
        <taxon>Pseudomonadati</taxon>
        <taxon>Bacteroidota</taxon>
        <taxon>Bacteroidia</taxon>
        <taxon>Bacteroidales</taxon>
        <taxon>Rikenellaceae</taxon>
        <taxon>Rikenellaceae incertae sedis</taxon>
        <taxon>Candidatus Coprenecus</taxon>
    </lineage>
</organism>
<accession>A0A9D2GRE9</accession>
<reference evidence="2" key="1">
    <citation type="journal article" date="2021" name="PeerJ">
        <title>Extensive microbial diversity within the chicken gut microbiome revealed by metagenomics and culture.</title>
        <authorList>
            <person name="Gilroy R."/>
            <person name="Ravi A."/>
            <person name="Getino M."/>
            <person name="Pursley I."/>
            <person name="Horton D.L."/>
            <person name="Alikhan N.F."/>
            <person name="Baker D."/>
            <person name="Gharbi K."/>
            <person name="Hall N."/>
            <person name="Watson M."/>
            <person name="Adriaenssens E.M."/>
            <person name="Foster-Nyarko E."/>
            <person name="Jarju S."/>
            <person name="Secka A."/>
            <person name="Antonio M."/>
            <person name="Oren A."/>
            <person name="Chaudhuri R.R."/>
            <person name="La Ragione R."/>
            <person name="Hildebrand F."/>
            <person name="Pallen M.J."/>
        </authorList>
    </citation>
    <scope>NUCLEOTIDE SEQUENCE</scope>
    <source>
        <strain evidence="2">Gambia16-554</strain>
    </source>
</reference>
<keyword evidence="1" id="KW-0732">Signal</keyword>
<feature type="chain" id="PRO_5038801147" description="Lipoprotein" evidence="1">
    <location>
        <begin position="21"/>
        <end position="150"/>
    </location>
</feature>
<dbReference type="EMBL" id="DXAW01000093">
    <property type="protein sequence ID" value="HIZ85855.1"/>
    <property type="molecule type" value="Genomic_DNA"/>
</dbReference>
<evidence type="ECO:0000313" key="3">
    <source>
        <dbReference type="Proteomes" id="UP000824115"/>
    </source>
</evidence>
<protein>
    <recommendedName>
        <fullName evidence="4">Lipoprotein</fullName>
    </recommendedName>
</protein>
<feature type="signal peptide" evidence="1">
    <location>
        <begin position="1"/>
        <end position="20"/>
    </location>
</feature>
<dbReference type="AlphaFoldDB" id="A0A9D2GRE9"/>